<evidence type="ECO:0000313" key="2">
    <source>
        <dbReference type="Proteomes" id="UP001499978"/>
    </source>
</evidence>
<keyword evidence="2" id="KW-1185">Reference proteome</keyword>
<name>A0ABN3NJ47_9ACTN</name>
<sequence>MADGSPRRDVPAAHAAARDLVEAGQLLRALREAVATDVAAAVPGWHADPGLAAFVERYEDACRRVLATWQQAAGDLVGLGAAAAAAER</sequence>
<gene>
    <name evidence="1" type="ORF">GCM10010201_22810</name>
</gene>
<reference evidence="1 2" key="1">
    <citation type="journal article" date="2019" name="Int. J. Syst. Evol. Microbiol.">
        <title>The Global Catalogue of Microorganisms (GCM) 10K type strain sequencing project: providing services to taxonomists for standard genome sequencing and annotation.</title>
        <authorList>
            <consortium name="The Broad Institute Genomics Platform"/>
            <consortium name="The Broad Institute Genome Sequencing Center for Infectious Disease"/>
            <person name="Wu L."/>
            <person name="Ma J."/>
        </authorList>
    </citation>
    <scope>NUCLEOTIDE SEQUENCE [LARGE SCALE GENOMIC DNA]</scope>
    <source>
        <strain evidence="1 2">JCM 3367</strain>
    </source>
</reference>
<accession>A0ABN3NJ47</accession>
<protein>
    <submittedName>
        <fullName evidence="1">Uncharacterized protein</fullName>
    </submittedName>
</protein>
<dbReference type="EMBL" id="BAAARY010000009">
    <property type="protein sequence ID" value="GAA2523826.1"/>
    <property type="molecule type" value="Genomic_DNA"/>
</dbReference>
<comment type="caution">
    <text evidence="1">The sequence shown here is derived from an EMBL/GenBank/DDBJ whole genome shotgun (WGS) entry which is preliminary data.</text>
</comment>
<proteinExistence type="predicted"/>
<evidence type="ECO:0000313" key="1">
    <source>
        <dbReference type="EMBL" id="GAA2523826.1"/>
    </source>
</evidence>
<dbReference type="RefSeq" id="WP_344172068.1">
    <property type="nucleotide sequence ID" value="NZ_BAAARY010000009.1"/>
</dbReference>
<organism evidence="1 2">
    <name type="scientific">Pilimelia columellifera subsp. columellifera</name>
    <dbReference type="NCBI Taxonomy" id="706583"/>
    <lineage>
        <taxon>Bacteria</taxon>
        <taxon>Bacillati</taxon>
        <taxon>Actinomycetota</taxon>
        <taxon>Actinomycetes</taxon>
        <taxon>Micromonosporales</taxon>
        <taxon>Micromonosporaceae</taxon>
        <taxon>Pilimelia</taxon>
    </lineage>
</organism>
<dbReference type="Proteomes" id="UP001499978">
    <property type="component" value="Unassembled WGS sequence"/>
</dbReference>